<comment type="similarity">
    <text evidence="7">Belongs to the protein kinase superfamily. CMGC Ser/Thr protein kinase family. Lammer subfamily.</text>
</comment>
<dbReference type="eggNOG" id="KOG0671">
    <property type="taxonomic scope" value="Eukaryota"/>
</dbReference>
<keyword evidence="5 14" id="KW-0418">Kinase</keyword>
<evidence type="ECO:0000313" key="14">
    <source>
        <dbReference type="EMBL" id="CCX15289.1"/>
    </source>
</evidence>
<feature type="region of interest" description="Disordered" evidence="12">
    <location>
        <begin position="28"/>
        <end position="101"/>
    </location>
</feature>
<dbReference type="SUPFAM" id="SSF56112">
    <property type="entry name" value="Protein kinase-like (PK-like)"/>
    <property type="match status" value="1"/>
</dbReference>
<accession>U4LMK1</accession>
<keyword evidence="6 11" id="KW-0067">ATP-binding</keyword>
<feature type="binding site" evidence="11">
    <location>
        <position position="339"/>
    </location>
    <ligand>
        <name>ATP</name>
        <dbReference type="ChEBI" id="CHEBI:30616"/>
    </ligand>
</feature>
<dbReference type="Proteomes" id="UP000018144">
    <property type="component" value="Unassembled WGS sequence"/>
</dbReference>
<dbReference type="PROSITE" id="PS50011">
    <property type="entry name" value="PROTEIN_KINASE_DOM"/>
    <property type="match status" value="1"/>
</dbReference>
<evidence type="ECO:0000256" key="9">
    <source>
        <dbReference type="ARBA" id="ARBA00049308"/>
    </source>
</evidence>
<sequence length="687" mass="75685">MSTPSTATALAPIEIANLQYYGNYPLGLPNPYSAPSNSRLQAPPFYNPPTRSLTGNASIPSLGPTRTNSSAMVPPKGQPPASTSSPASRKRRSPPDWEKFYENGVPKEVIVIDDTPPPSAASSSARVGNGVVQYPVGTSAAHPAQPRHTDKKRKVETKAEYPYDHEQLYSQAGSVHPAYSTTQTPQRNAYNNSPATLSAQSSTGSVNDTTAGTSLGSNRSMNDALVAASLLPQANGGKRKRVTRASHAAAAAANTEDAFASYHPPPKPPIKAKEVHVNVIQDDIRSSSQRVDDQDGHYIVTPDTELTPRYRITKLLGQGTFGKVVEAYDRVKRTKAAIKVIRSVQKYRDASRVELRVLSTLALNDPDNKNKCIHLRDCFDYKNHICIVTDLLGMSVFDFLKANQFAPFPSSHIQSFARQLLTSVAFLHDLNLIHTDLKPENILLVNNGYHNYSYTRPIPSSSTNSSRTGRTRRVLLDTDIRLIDFGSATFDDEYHSAVVSTRHYRAPEIILGLGWTKPCDIWSIGCILVEFFTGDALFQTHDNLEHLAMMQAVCGPKIDSKLIRQMGNNRTSSSASNPASKYFKGARLDYPNAQTTRASRKYVNAMKPLQDIIPVKTNFDKQFLDLLKKIFVYDPNRRITATDALRHPWFRETIKDEGTEAAQATAARAEDQARAKAYRESEGAGPL</sequence>
<dbReference type="SMART" id="SM00220">
    <property type="entry name" value="S_TKc"/>
    <property type="match status" value="1"/>
</dbReference>
<evidence type="ECO:0000256" key="6">
    <source>
        <dbReference type="ARBA" id="ARBA00022840"/>
    </source>
</evidence>
<dbReference type="AlphaFoldDB" id="U4LMK1"/>
<feature type="region of interest" description="Disordered" evidence="12">
    <location>
        <begin position="176"/>
        <end position="218"/>
    </location>
</feature>
<keyword evidence="15" id="KW-1185">Reference proteome</keyword>
<evidence type="ECO:0000256" key="8">
    <source>
        <dbReference type="ARBA" id="ARBA00049003"/>
    </source>
</evidence>
<evidence type="ECO:0000256" key="3">
    <source>
        <dbReference type="ARBA" id="ARBA00022679"/>
    </source>
</evidence>
<proteinExistence type="inferred from homology"/>
<protein>
    <recommendedName>
        <fullName evidence="1">dual-specificity kinase</fullName>
        <ecNumber evidence="1">2.7.12.1</ecNumber>
    </recommendedName>
</protein>
<dbReference type="STRING" id="1076935.U4LMK1"/>
<comment type="catalytic activity">
    <reaction evidence="8">
        <text>L-seryl-[protein] + ATP = O-phospho-L-seryl-[protein] + ADP + H(+)</text>
        <dbReference type="Rhea" id="RHEA:17989"/>
        <dbReference type="Rhea" id="RHEA-COMP:9863"/>
        <dbReference type="Rhea" id="RHEA-COMP:11604"/>
        <dbReference type="ChEBI" id="CHEBI:15378"/>
        <dbReference type="ChEBI" id="CHEBI:29999"/>
        <dbReference type="ChEBI" id="CHEBI:30616"/>
        <dbReference type="ChEBI" id="CHEBI:83421"/>
        <dbReference type="ChEBI" id="CHEBI:456216"/>
        <dbReference type="EC" id="2.7.12.1"/>
    </reaction>
</comment>
<reference evidence="14 15" key="1">
    <citation type="journal article" date="2013" name="PLoS Genet.">
        <title>The genome and development-dependent transcriptomes of Pyronema confluens: a window into fungal evolution.</title>
        <authorList>
            <person name="Traeger S."/>
            <person name="Altegoer F."/>
            <person name="Freitag M."/>
            <person name="Gabaldon T."/>
            <person name="Kempken F."/>
            <person name="Kumar A."/>
            <person name="Marcet-Houben M."/>
            <person name="Poggeler S."/>
            <person name="Stajich J.E."/>
            <person name="Nowrousian M."/>
        </authorList>
    </citation>
    <scope>NUCLEOTIDE SEQUENCE [LARGE SCALE GENOMIC DNA]</scope>
    <source>
        <strain evidence="15">CBS 100304</strain>
        <tissue evidence="14">Vegetative mycelium</tissue>
    </source>
</reference>
<evidence type="ECO:0000256" key="12">
    <source>
        <dbReference type="SAM" id="MobiDB-lite"/>
    </source>
</evidence>
<dbReference type="EC" id="2.7.12.1" evidence="1"/>
<dbReference type="FunFam" id="1.10.510.10:FF:000612">
    <property type="entry name" value="Serine/threonine-protein kinase AFC2"/>
    <property type="match status" value="1"/>
</dbReference>
<organism evidence="14 15">
    <name type="scientific">Pyronema omphalodes (strain CBS 100304)</name>
    <name type="common">Pyronema confluens</name>
    <dbReference type="NCBI Taxonomy" id="1076935"/>
    <lineage>
        <taxon>Eukaryota</taxon>
        <taxon>Fungi</taxon>
        <taxon>Dikarya</taxon>
        <taxon>Ascomycota</taxon>
        <taxon>Pezizomycotina</taxon>
        <taxon>Pezizomycetes</taxon>
        <taxon>Pezizales</taxon>
        <taxon>Pyronemataceae</taxon>
        <taxon>Pyronema</taxon>
    </lineage>
</organism>
<comment type="catalytic activity">
    <reaction evidence="10">
        <text>L-tyrosyl-[protein] + ATP = O-phospho-L-tyrosyl-[protein] + ADP + H(+)</text>
        <dbReference type="Rhea" id="RHEA:10596"/>
        <dbReference type="Rhea" id="RHEA-COMP:10136"/>
        <dbReference type="Rhea" id="RHEA-COMP:20101"/>
        <dbReference type="ChEBI" id="CHEBI:15378"/>
        <dbReference type="ChEBI" id="CHEBI:30616"/>
        <dbReference type="ChEBI" id="CHEBI:46858"/>
        <dbReference type="ChEBI" id="CHEBI:61978"/>
        <dbReference type="ChEBI" id="CHEBI:456216"/>
        <dbReference type="EC" id="2.7.12.1"/>
    </reaction>
</comment>
<dbReference type="PROSITE" id="PS00107">
    <property type="entry name" value="PROTEIN_KINASE_ATP"/>
    <property type="match status" value="1"/>
</dbReference>
<evidence type="ECO:0000313" key="15">
    <source>
        <dbReference type="Proteomes" id="UP000018144"/>
    </source>
</evidence>
<dbReference type="GO" id="GO:0005524">
    <property type="term" value="F:ATP binding"/>
    <property type="evidence" value="ECO:0007669"/>
    <property type="project" value="UniProtKB-UniRule"/>
</dbReference>
<gene>
    <name evidence="14" type="ORF">PCON_01564</name>
</gene>
<evidence type="ECO:0000256" key="4">
    <source>
        <dbReference type="ARBA" id="ARBA00022741"/>
    </source>
</evidence>
<dbReference type="GO" id="GO:0004712">
    <property type="term" value="F:protein serine/threonine/tyrosine kinase activity"/>
    <property type="evidence" value="ECO:0007669"/>
    <property type="project" value="UniProtKB-EC"/>
</dbReference>
<evidence type="ECO:0000256" key="2">
    <source>
        <dbReference type="ARBA" id="ARBA00022527"/>
    </source>
</evidence>
<dbReference type="Gene3D" id="3.30.200.20">
    <property type="entry name" value="Phosphorylase Kinase, domain 1"/>
    <property type="match status" value="1"/>
</dbReference>
<comment type="catalytic activity">
    <reaction evidence="9">
        <text>L-threonyl-[protein] + ATP = O-phospho-L-threonyl-[protein] + ADP + H(+)</text>
        <dbReference type="Rhea" id="RHEA:46608"/>
        <dbReference type="Rhea" id="RHEA-COMP:11060"/>
        <dbReference type="Rhea" id="RHEA-COMP:11605"/>
        <dbReference type="ChEBI" id="CHEBI:15378"/>
        <dbReference type="ChEBI" id="CHEBI:30013"/>
        <dbReference type="ChEBI" id="CHEBI:30616"/>
        <dbReference type="ChEBI" id="CHEBI:61977"/>
        <dbReference type="ChEBI" id="CHEBI:456216"/>
        <dbReference type="EC" id="2.7.12.1"/>
    </reaction>
</comment>
<feature type="region of interest" description="Disordered" evidence="12">
    <location>
        <begin position="658"/>
        <end position="687"/>
    </location>
</feature>
<dbReference type="Gene3D" id="1.10.510.10">
    <property type="entry name" value="Transferase(Phosphotransferase) domain 1"/>
    <property type="match status" value="1"/>
</dbReference>
<keyword evidence="2" id="KW-0723">Serine/threonine-protein kinase</keyword>
<dbReference type="PANTHER" id="PTHR45646">
    <property type="entry name" value="SERINE/THREONINE-PROTEIN KINASE DOA-RELATED"/>
    <property type="match status" value="1"/>
</dbReference>
<dbReference type="InterPro" id="IPR017441">
    <property type="entry name" value="Protein_kinase_ATP_BS"/>
</dbReference>
<dbReference type="GO" id="GO:0005634">
    <property type="term" value="C:nucleus"/>
    <property type="evidence" value="ECO:0007669"/>
    <property type="project" value="TreeGrafter"/>
</dbReference>
<evidence type="ECO:0000256" key="5">
    <source>
        <dbReference type="ARBA" id="ARBA00022777"/>
    </source>
</evidence>
<dbReference type="OMA" id="YIVQENS"/>
<dbReference type="Pfam" id="PF00069">
    <property type="entry name" value="Pkinase"/>
    <property type="match status" value="1"/>
</dbReference>
<dbReference type="GO" id="GO:0004674">
    <property type="term" value="F:protein serine/threonine kinase activity"/>
    <property type="evidence" value="ECO:0007669"/>
    <property type="project" value="UniProtKB-KW"/>
</dbReference>
<keyword evidence="4 11" id="KW-0547">Nucleotide-binding</keyword>
<dbReference type="InterPro" id="IPR011009">
    <property type="entry name" value="Kinase-like_dom_sf"/>
</dbReference>
<keyword evidence="3" id="KW-0808">Transferase</keyword>
<dbReference type="CDD" id="cd14134">
    <property type="entry name" value="PKc_CLK"/>
    <property type="match status" value="1"/>
</dbReference>
<evidence type="ECO:0000256" key="10">
    <source>
        <dbReference type="ARBA" id="ARBA00051680"/>
    </source>
</evidence>
<feature type="region of interest" description="Disordered" evidence="12">
    <location>
        <begin position="137"/>
        <end position="156"/>
    </location>
</feature>
<name>U4LMK1_PYROM</name>
<feature type="compositionally biased region" description="Basic and acidic residues" evidence="12">
    <location>
        <begin position="668"/>
        <end position="687"/>
    </location>
</feature>
<evidence type="ECO:0000256" key="11">
    <source>
        <dbReference type="PROSITE-ProRule" id="PRU10141"/>
    </source>
</evidence>
<dbReference type="PANTHER" id="PTHR45646:SF11">
    <property type="entry name" value="SERINE_THREONINE-PROTEIN KINASE DOA"/>
    <property type="match status" value="1"/>
</dbReference>
<evidence type="ECO:0000259" key="13">
    <source>
        <dbReference type="PROSITE" id="PS50011"/>
    </source>
</evidence>
<dbReference type="PROSITE" id="PS00108">
    <property type="entry name" value="PROTEIN_KINASE_ST"/>
    <property type="match status" value="1"/>
</dbReference>
<dbReference type="InterPro" id="IPR008271">
    <property type="entry name" value="Ser/Thr_kinase_AS"/>
</dbReference>
<dbReference type="InterPro" id="IPR051175">
    <property type="entry name" value="CLK_kinases"/>
</dbReference>
<dbReference type="OrthoDB" id="283111at2759"/>
<evidence type="ECO:0000256" key="7">
    <source>
        <dbReference type="ARBA" id="ARBA00037966"/>
    </source>
</evidence>
<evidence type="ECO:0000256" key="1">
    <source>
        <dbReference type="ARBA" id="ARBA00013203"/>
    </source>
</evidence>
<feature type="domain" description="Protein kinase" evidence="13">
    <location>
        <begin position="310"/>
        <end position="650"/>
    </location>
</feature>
<feature type="compositionally biased region" description="Polar residues" evidence="12">
    <location>
        <begin position="49"/>
        <end position="71"/>
    </location>
</feature>
<dbReference type="InterPro" id="IPR000719">
    <property type="entry name" value="Prot_kinase_dom"/>
</dbReference>
<dbReference type="EMBL" id="HF936161">
    <property type="protein sequence ID" value="CCX15289.1"/>
    <property type="molecule type" value="Genomic_DNA"/>
</dbReference>
<dbReference type="GO" id="GO:0043484">
    <property type="term" value="P:regulation of RNA splicing"/>
    <property type="evidence" value="ECO:0007669"/>
    <property type="project" value="TreeGrafter"/>
</dbReference>